<evidence type="ECO:0000313" key="3">
    <source>
        <dbReference type="Proteomes" id="UP001490365"/>
    </source>
</evidence>
<protein>
    <submittedName>
        <fullName evidence="2">Uncharacterized protein</fullName>
    </submittedName>
</protein>
<comment type="caution">
    <text evidence="2">The sequence shown here is derived from an EMBL/GenBank/DDBJ whole genome shotgun (WGS) entry which is preliminary data.</text>
</comment>
<keyword evidence="3" id="KW-1185">Reference proteome</keyword>
<feature type="signal peptide" evidence="1">
    <location>
        <begin position="1"/>
        <end position="22"/>
    </location>
</feature>
<name>A0ABV1TDU4_9ACTN</name>
<evidence type="ECO:0000256" key="1">
    <source>
        <dbReference type="SAM" id="SignalP"/>
    </source>
</evidence>
<keyword evidence="1" id="KW-0732">Signal</keyword>
<sequence length="84" mass="8887">MRIRTVTAGTTLAVLFSSAALAAAPAYADTSALLPVKSLGDIVVDGKGDVGWRFRVRSDYIDGSSGDTVNSTTYGAWKYFTFTS</sequence>
<dbReference type="RefSeq" id="WP_351956919.1">
    <property type="nucleotide sequence ID" value="NZ_JBEOZM010000004.1"/>
</dbReference>
<feature type="chain" id="PRO_5046671185" evidence="1">
    <location>
        <begin position="23"/>
        <end position="84"/>
    </location>
</feature>
<dbReference type="Proteomes" id="UP001490365">
    <property type="component" value="Unassembled WGS sequence"/>
</dbReference>
<organism evidence="2 3">
    <name type="scientific">Streptomyces sp. 900105755</name>
    <dbReference type="NCBI Taxonomy" id="3154389"/>
    <lineage>
        <taxon>Bacteria</taxon>
        <taxon>Bacillati</taxon>
        <taxon>Actinomycetota</taxon>
        <taxon>Actinomycetes</taxon>
        <taxon>Kitasatosporales</taxon>
        <taxon>Streptomycetaceae</taxon>
        <taxon>Streptomyces</taxon>
    </lineage>
</organism>
<dbReference type="EMBL" id="JBEOZM010000004">
    <property type="protein sequence ID" value="MER6268070.1"/>
    <property type="molecule type" value="Genomic_DNA"/>
</dbReference>
<gene>
    <name evidence="2" type="ORF">ABT211_12320</name>
</gene>
<accession>A0ABV1TDU4</accession>
<proteinExistence type="predicted"/>
<evidence type="ECO:0000313" key="2">
    <source>
        <dbReference type="EMBL" id="MER6268070.1"/>
    </source>
</evidence>
<reference evidence="2 3" key="1">
    <citation type="submission" date="2024-06" db="EMBL/GenBank/DDBJ databases">
        <title>The Natural Products Discovery Center: Release of the First 8490 Sequenced Strains for Exploring Actinobacteria Biosynthetic Diversity.</title>
        <authorList>
            <person name="Kalkreuter E."/>
            <person name="Kautsar S.A."/>
            <person name="Yang D."/>
            <person name="Bader C.D."/>
            <person name="Teijaro C.N."/>
            <person name="Fluegel L."/>
            <person name="Davis C.M."/>
            <person name="Simpson J.R."/>
            <person name="Lauterbach L."/>
            <person name="Steele A.D."/>
            <person name="Gui C."/>
            <person name="Meng S."/>
            <person name="Li G."/>
            <person name="Viehrig K."/>
            <person name="Ye F."/>
            <person name="Su P."/>
            <person name="Kiefer A.F."/>
            <person name="Nichols A."/>
            <person name="Cepeda A.J."/>
            <person name="Yan W."/>
            <person name="Fan B."/>
            <person name="Jiang Y."/>
            <person name="Adhikari A."/>
            <person name="Zheng C.-J."/>
            <person name="Schuster L."/>
            <person name="Cowan T.M."/>
            <person name="Smanski M.J."/>
            <person name="Chevrette M.G."/>
            <person name="De Carvalho L.P.S."/>
            <person name="Shen B."/>
        </authorList>
    </citation>
    <scope>NUCLEOTIDE SEQUENCE [LARGE SCALE GENOMIC DNA]</scope>
    <source>
        <strain evidence="2 3">NPDC001694</strain>
    </source>
</reference>